<accession>A0AAV5MGK3</accession>
<reference evidence="1 2" key="1">
    <citation type="journal article" date="2021" name="Commun. Biol.">
        <title>The genome of Shorea leprosula (Dipterocarpaceae) highlights the ecological relevance of drought in aseasonal tropical rainforests.</title>
        <authorList>
            <person name="Ng K.K.S."/>
            <person name="Kobayashi M.J."/>
            <person name="Fawcett J.A."/>
            <person name="Hatakeyama M."/>
            <person name="Paape T."/>
            <person name="Ng C.H."/>
            <person name="Ang C.C."/>
            <person name="Tnah L.H."/>
            <person name="Lee C.T."/>
            <person name="Nishiyama T."/>
            <person name="Sese J."/>
            <person name="O'Brien M.J."/>
            <person name="Copetti D."/>
            <person name="Mohd Noor M.I."/>
            <person name="Ong R.C."/>
            <person name="Putra M."/>
            <person name="Sireger I.Z."/>
            <person name="Indrioko S."/>
            <person name="Kosugi Y."/>
            <person name="Izuno A."/>
            <person name="Isagi Y."/>
            <person name="Lee S.L."/>
            <person name="Shimizu K.K."/>
        </authorList>
    </citation>
    <scope>NUCLEOTIDE SEQUENCE [LARGE SCALE GENOMIC DNA]</scope>
    <source>
        <strain evidence="1">214</strain>
    </source>
</reference>
<keyword evidence="2" id="KW-1185">Reference proteome</keyword>
<gene>
    <name evidence="1" type="ORF">SLEP1_g54976</name>
</gene>
<dbReference type="Proteomes" id="UP001054252">
    <property type="component" value="Unassembled WGS sequence"/>
</dbReference>
<dbReference type="EMBL" id="BPVZ01000247">
    <property type="protein sequence ID" value="GKV48144.1"/>
    <property type="molecule type" value="Genomic_DNA"/>
</dbReference>
<comment type="caution">
    <text evidence="1">The sequence shown here is derived from an EMBL/GenBank/DDBJ whole genome shotgun (WGS) entry which is preliminary data.</text>
</comment>
<dbReference type="AlphaFoldDB" id="A0AAV5MGK3"/>
<name>A0AAV5MGK3_9ROSI</name>
<organism evidence="1 2">
    <name type="scientific">Rubroshorea leprosula</name>
    <dbReference type="NCBI Taxonomy" id="152421"/>
    <lineage>
        <taxon>Eukaryota</taxon>
        <taxon>Viridiplantae</taxon>
        <taxon>Streptophyta</taxon>
        <taxon>Embryophyta</taxon>
        <taxon>Tracheophyta</taxon>
        <taxon>Spermatophyta</taxon>
        <taxon>Magnoliopsida</taxon>
        <taxon>eudicotyledons</taxon>
        <taxon>Gunneridae</taxon>
        <taxon>Pentapetalae</taxon>
        <taxon>rosids</taxon>
        <taxon>malvids</taxon>
        <taxon>Malvales</taxon>
        <taxon>Dipterocarpaceae</taxon>
        <taxon>Rubroshorea</taxon>
    </lineage>
</organism>
<evidence type="ECO:0000313" key="2">
    <source>
        <dbReference type="Proteomes" id="UP001054252"/>
    </source>
</evidence>
<protein>
    <submittedName>
        <fullName evidence="1">Uncharacterized protein</fullName>
    </submittedName>
</protein>
<sequence>MYLLAPAPACALAPCSAPDVPPAPKSHAIITPAPALHRICINLQLCTAPAFLCTKSPCRLQSRPCCSHAPCCYSRLRLPFLLQQNLSAPTKYLCADFLLQPDPAAAKIDLAPHVQPTERDGRPASFRVSVDLCINRRRLLSYRGFSIFSFWVSSSFVKKKKEKQKTEIRKREKVLGCVVLVLPSSEYFVFWCCRRRKGKVFR</sequence>
<proteinExistence type="predicted"/>
<evidence type="ECO:0000313" key="1">
    <source>
        <dbReference type="EMBL" id="GKV48144.1"/>
    </source>
</evidence>